<name>A0A9D7I8L9_9RHOO</name>
<protein>
    <recommendedName>
        <fullName evidence="1">SGNH hydrolase-type esterase domain-containing protein</fullName>
    </recommendedName>
</protein>
<evidence type="ECO:0000313" key="2">
    <source>
        <dbReference type="EMBL" id="MBK7424456.1"/>
    </source>
</evidence>
<accession>A0A9D7I8L9</accession>
<dbReference type="Proteomes" id="UP000886602">
    <property type="component" value="Unassembled WGS sequence"/>
</dbReference>
<dbReference type="Pfam" id="PF13472">
    <property type="entry name" value="Lipase_GDSL_2"/>
    <property type="match status" value="1"/>
</dbReference>
<dbReference type="InterPro" id="IPR036514">
    <property type="entry name" value="SGNH_hydro_sf"/>
</dbReference>
<dbReference type="EMBL" id="JADJNC010000031">
    <property type="protein sequence ID" value="MBK7424456.1"/>
    <property type="molecule type" value="Genomic_DNA"/>
</dbReference>
<evidence type="ECO:0000259" key="1">
    <source>
        <dbReference type="Pfam" id="PF13472"/>
    </source>
</evidence>
<proteinExistence type="predicted"/>
<dbReference type="AlphaFoldDB" id="A0A9D7I8L9"/>
<gene>
    <name evidence="2" type="ORF">IPJ48_16010</name>
</gene>
<organism evidence="2 3">
    <name type="scientific">Candidatus Propionivibrio dominans</name>
    <dbReference type="NCBI Taxonomy" id="2954373"/>
    <lineage>
        <taxon>Bacteria</taxon>
        <taxon>Pseudomonadati</taxon>
        <taxon>Pseudomonadota</taxon>
        <taxon>Betaproteobacteria</taxon>
        <taxon>Rhodocyclales</taxon>
        <taxon>Rhodocyclaceae</taxon>
        <taxon>Propionivibrio</taxon>
    </lineage>
</organism>
<dbReference type="InterPro" id="IPR013830">
    <property type="entry name" value="SGNH_hydro"/>
</dbReference>
<evidence type="ECO:0000313" key="3">
    <source>
        <dbReference type="Proteomes" id="UP000886602"/>
    </source>
</evidence>
<feature type="domain" description="SGNH hydrolase-type esterase" evidence="1">
    <location>
        <begin position="102"/>
        <end position="209"/>
    </location>
</feature>
<comment type="caution">
    <text evidence="2">The sequence shown here is derived from an EMBL/GenBank/DDBJ whole genome shotgun (WGS) entry which is preliminary data.</text>
</comment>
<dbReference type="SUPFAM" id="SSF52266">
    <property type="entry name" value="SGNH hydrolase"/>
    <property type="match status" value="1"/>
</dbReference>
<dbReference type="GO" id="GO:0016788">
    <property type="term" value="F:hydrolase activity, acting on ester bonds"/>
    <property type="evidence" value="ECO:0007669"/>
    <property type="project" value="UniProtKB-ARBA"/>
</dbReference>
<dbReference type="Gene3D" id="3.40.50.1110">
    <property type="entry name" value="SGNH hydrolase"/>
    <property type="match status" value="1"/>
</dbReference>
<reference evidence="2" key="1">
    <citation type="submission" date="2020-10" db="EMBL/GenBank/DDBJ databases">
        <title>Connecting structure to function with the recovery of over 1000 high-quality activated sludge metagenome-assembled genomes encoding full-length rRNA genes using long-read sequencing.</title>
        <authorList>
            <person name="Singleton C.M."/>
            <person name="Petriglieri F."/>
            <person name="Kristensen J.M."/>
            <person name="Kirkegaard R.H."/>
            <person name="Michaelsen T.Y."/>
            <person name="Andersen M.H."/>
            <person name="Karst S.M."/>
            <person name="Dueholm M.S."/>
            <person name="Nielsen P.H."/>
            <person name="Albertsen M."/>
        </authorList>
    </citation>
    <scope>NUCLEOTIDE SEQUENCE</scope>
    <source>
        <strain evidence="2">EsbW_18-Q3-R4-48_MAXAC.044</strain>
    </source>
</reference>
<sequence>MSARVKRFLANAGLAVIALAISFAFAEITVRFLYKEDTVLFPRNNTDYQYGRYTIRGVRANAEYWHTSADGSWKFVTNSKGLRNTRDFTYAKPAGTIRVLSLGDSQTQGLEVRQEFTYSAVMERMLIRQTKGAEVINAGVSGFSNAEELVFLENEGIRYDPDVVVLGFFANDFEDNFIAGLFGLDAQNKLVEEKYEHLPGVRIQKVIYRIPGVEWLGENSYFYSLLFNKVWNYFKEKFGTAAVQQAAKGAPAASVEGAFEYAVPTSETLSPRQIALAWALIDRMHRFCAERGIRFIVVDIPVFIERYRYRSSLPPALIEKFAAAHIEFVPSDTLLQNYDGVAEIHVAHGTHHISEFTHTLIGAEIGRRILARR</sequence>